<dbReference type="EMBL" id="CP019948">
    <property type="protein sequence ID" value="ARN80735.1"/>
    <property type="molecule type" value="Genomic_DNA"/>
</dbReference>
<proteinExistence type="predicted"/>
<sequence>MPLAQIIPFESGARPHRLNRELESWRMRLRLAYERQWDWRAREICKQEIRRLSDLVHAAPPDGE</sequence>
<reference evidence="1 2" key="1">
    <citation type="submission" date="2017-02" db="EMBL/GenBank/DDBJ databases">
        <authorList>
            <person name="Peterson S.W."/>
        </authorList>
    </citation>
    <scope>NUCLEOTIDE SEQUENCE [LARGE SCALE GENOMIC DNA]</scope>
    <source>
        <strain evidence="1 2">S285</strain>
    </source>
</reference>
<dbReference type="Proteomes" id="UP000193978">
    <property type="component" value="Chromosome"/>
</dbReference>
<dbReference type="OrthoDB" id="9944607at2"/>
<dbReference type="STRING" id="655015.B1812_06230"/>
<gene>
    <name evidence="1" type="ORF">B1812_06230</name>
</gene>
<evidence type="ECO:0000313" key="1">
    <source>
        <dbReference type="EMBL" id="ARN80735.1"/>
    </source>
</evidence>
<name>A0A1W6MT51_9HYPH</name>
<keyword evidence="2" id="KW-1185">Reference proteome</keyword>
<accession>A0A1W6MT51</accession>
<dbReference type="AlphaFoldDB" id="A0A1W6MT51"/>
<protein>
    <submittedName>
        <fullName evidence="1">Uncharacterized protein</fullName>
    </submittedName>
</protein>
<organism evidence="1 2">
    <name type="scientific">Methylocystis bryophila</name>
    <dbReference type="NCBI Taxonomy" id="655015"/>
    <lineage>
        <taxon>Bacteria</taxon>
        <taxon>Pseudomonadati</taxon>
        <taxon>Pseudomonadota</taxon>
        <taxon>Alphaproteobacteria</taxon>
        <taxon>Hyphomicrobiales</taxon>
        <taxon>Methylocystaceae</taxon>
        <taxon>Methylocystis</taxon>
    </lineage>
</organism>
<dbReference type="KEGG" id="mbry:B1812_06230"/>
<evidence type="ECO:0000313" key="2">
    <source>
        <dbReference type="Proteomes" id="UP000193978"/>
    </source>
</evidence>
<dbReference type="RefSeq" id="WP_085770812.1">
    <property type="nucleotide sequence ID" value="NZ_AP027149.1"/>
</dbReference>